<protein>
    <recommendedName>
        <fullName evidence="3">Co-chaperone DjlA N-terminal domain-containing protein</fullName>
    </recommendedName>
</protein>
<accession>A0ABY5NTA7</accession>
<dbReference type="Proteomes" id="UP001317001">
    <property type="component" value="Chromosome"/>
</dbReference>
<gene>
    <name evidence="1" type="ORF">NPX36_01835</name>
</gene>
<evidence type="ECO:0000313" key="2">
    <source>
        <dbReference type="Proteomes" id="UP001317001"/>
    </source>
</evidence>
<name>A0ABY5NTA7_9FLAO</name>
<organism evidence="1 2">
    <name type="scientific">Paenimyroides aestuarii</name>
    <dbReference type="NCBI Taxonomy" id="2968490"/>
    <lineage>
        <taxon>Bacteria</taxon>
        <taxon>Pseudomonadati</taxon>
        <taxon>Bacteroidota</taxon>
        <taxon>Flavobacteriia</taxon>
        <taxon>Flavobacteriales</taxon>
        <taxon>Flavobacteriaceae</taxon>
        <taxon>Paenimyroides</taxon>
    </lineage>
</organism>
<evidence type="ECO:0008006" key="3">
    <source>
        <dbReference type="Google" id="ProtNLM"/>
    </source>
</evidence>
<evidence type="ECO:0000313" key="1">
    <source>
        <dbReference type="EMBL" id="UUV21818.1"/>
    </source>
</evidence>
<dbReference type="EMBL" id="CP102382">
    <property type="protein sequence ID" value="UUV21818.1"/>
    <property type="molecule type" value="Genomic_DNA"/>
</dbReference>
<dbReference type="RefSeq" id="WP_257499738.1">
    <property type="nucleotide sequence ID" value="NZ_CP102382.1"/>
</dbReference>
<proteinExistence type="predicted"/>
<reference evidence="1 2" key="1">
    <citation type="submission" date="2022-08" db="EMBL/GenBank/DDBJ databases">
        <title>Myroides zhujiangensis sp. nov., a novel bacterium isolated from sediment in the Pearl River Estuary.</title>
        <authorList>
            <person name="Cui L."/>
        </authorList>
    </citation>
    <scope>NUCLEOTIDE SEQUENCE [LARGE SCALE GENOMIC DNA]</scope>
    <source>
        <strain evidence="1 2">SCSIO 72103</strain>
    </source>
</reference>
<keyword evidence="2" id="KW-1185">Reference proteome</keyword>
<sequence length="128" mass="14815">MENYHSKSLTTREKVIIILGMVYIAMEDDNDIDMEEGFAIEFNAGLLQITMNEYQNKLKTIQVPDDQLLFRELRNLSYDNKKFVVRAFHSVANTSPQTAIKKITLMCNMLIEDIGIKMHEIEAILSEQ</sequence>